<protein>
    <submittedName>
        <fullName evidence="1">Uncharacterized protein</fullName>
    </submittedName>
</protein>
<gene>
    <name evidence="1" type="ORF">C8Q71DRAFT_856855</name>
</gene>
<comment type="caution">
    <text evidence="1">The sequence shown here is derived from an EMBL/GenBank/DDBJ whole genome shotgun (WGS) entry which is preliminary data.</text>
</comment>
<dbReference type="EMBL" id="JADCUA010000008">
    <property type="protein sequence ID" value="KAH9837655.1"/>
    <property type="molecule type" value="Genomic_DNA"/>
</dbReference>
<evidence type="ECO:0000313" key="1">
    <source>
        <dbReference type="EMBL" id="KAH9837655.1"/>
    </source>
</evidence>
<keyword evidence="2" id="KW-1185">Reference proteome</keyword>
<evidence type="ECO:0000313" key="2">
    <source>
        <dbReference type="Proteomes" id="UP000814176"/>
    </source>
</evidence>
<proteinExistence type="predicted"/>
<organism evidence="1 2">
    <name type="scientific">Rhodofomes roseus</name>
    <dbReference type="NCBI Taxonomy" id="34475"/>
    <lineage>
        <taxon>Eukaryota</taxon>
        <taxon>Fungi</taxon>
        <taxon>Dikarya</taxon>
        <taxon>Basidiomycota</taxon>
        <taxon>Agaricomycotina</taxon>
        <taxon>Agaricomycetes</taxon>
        <taxon>Polyporales</taxon>
        <taxon>Rhodofomes</taxon>
    </lineage>
</organism>
<dbReference type="Proteomes" id="UP000814176">
    <property type="component" value="Unassembled WGS sequence"/>
</dbReference>
<accession>A0ABQ8KIJ1</accession>
<sequence length="541" mass="60886">MDEADKGQNNALFADLEETDHGYIGSDNNELLFSAGSGSNDQHHLGALKEQLKDPSILPFIDFSQIAGTEDHHNDSEREALDADSTIPSVIAAMEMMGLDMPESTLPGNTEPTLGTQEPQESILGHMEGSNDWFPYTTKTMFMVDLLDSLPRLRLSDDHLQLILWVMKQCGTPDVPGFRELRNLQTQLTKDIGVKTTHHVSSQGNEVYANGASSTFRLDWSNPLVRAHMKLYPSVQTKISDILGAEKALPTVIDTSKLDLFPLMWANWERPAWAQKHFYIREVVECYDGRFLLLLRWMIENEEVSADGIELAYDAASKQYGLRDPAVIRVCAKQLVANYRDLQGRGYTIKYDETVPKWATISHPKRDIAQGRPMFTLYASCWSDDVSGNTSKQYNPHTNIYLANLNLPHEKLQQEFFVRFHSTSQHASSSEQFCALDNDIGHDRWIEAYDCALKQDILFQVRPHVKPADNPQQSETCSHIGLKGNYFCRRCKIGGTAEKKESEDGYESLFSAGEARTVGETISAIKLQLTSGKPEFPNEIS</sequence>
<dbReference type="RefSeq" id="XP_047779693.1">
    <property type="nucleotide sequence ID" value="XM_047927343.1"/>
</dbReference>
<reference evidence="1 2" key="1">
    <citation type="journal article" date="2021" name="Environ. Microbiol.">
        <title>Gene family expansions and transcriptome signatures uncover fungal adaptations to wood decay.</title>
        <authorList>
            <person name="Hage H."/>
            <person name="Miyauchi S."/>
            <person name="Viragh M."/>
            <person name="Drula E."/>
            <person name="Min B."/>
            <person name="Chaduli D."/>
            <person name="Navarro D."/>
            <person name="Favel A."/>
            <person name="Norest M."/>
            <person name="Lesage-Meessen L."/>
            <person name="Balint B."/>
            <person name="Merenyi Z."/>
            <person name="de Eugenio L."/>
            <person name="Morin E."/>
            <person name="Martinez A.T."/>
            <person name="Baldrian P."/>
            <person name="Stursova M."/>
            <person name="Martinez M.J."/>
            <person name="Novotny C."/>
            <person name="Magnuson J.K."/>
            <person name="Spatafora J.W."/>
            <person name="Maurice S."/>
            <person name="Pangilinan J."/>
            <person name="Andreopoulos W."/>
            <person name="LaButti K."/>
            <person name="Hundley H."/>
            <person name="Na H."/>
            <person name="Kuo A."/>
            <person name="Barry K."/>
            <person name="Lipzen A."/>
            <person name="Henrissat B."/>
            <person name="Riley R."/>
            <person name="Ahrendt S."/>
            <person name="Nagy L.G."/>
            <person name="Grigoriev I.V."/>
            <person name="Martin F."/>
            <person name="Rosso M.N."/>
        </authorList>
    </citation>
    <scope>NUCLEOTIDE SEQUENCE [LARGE SCALE GENOMIC DNA]</scope>
    <source>
        <strain evidence="1 2">CIRM-BRFM 1785</strain>
    </source>
</reference>
<name>A0ABQ8KIJ1_9APHY</name>
<dbReference type="GeneID" id="72008075"/>